<keyword evidence="1" id="KW-0732">Signal</keyword>
<accession>A0A1E3PWE6</accession>
<name>A0A1E3PWE6_LIPST</name>
<reference evidence="2 3" key="1">
    <citation type="journal article" date="2016" name="Proc. Natl. Acad. Sci. U.S.A.">
        <title>Comparative genomics of biotechnologically important yeasts.</title>
        <authorList>
            <person name="Riley R."/>
            <person name="Haridas S."/>
            <person name="Wolfe K.H."/>
            <person name="Lopes M.R."/>
            <person name="Hittinger C.T."/>
            <person name="Goeker M."/>
            <person name="Salamov A.A."/>
            <person name="Wisecaver J.H."/>
            <person name="Long T.M."/>
            <person name="Calvey C.H."/>
            <person name="Aerts A.L."/>
            <person name="Barry K.W."/>
            <person name="Choi C."/>
            <person name="Clum A."/>
            <person name="Coughlan A.Y."/>
            <person name="Deshpande S."/>
            <person name="Douglass A.P."/>
            <person name="Hanson S.J."/>
            <person name="Klenk H.-P."/>
            <person name="LaButti K.M."/>
            <person name="Lapidus A."/>
            <person name="Lindquist E.A."/>
            <person name="Lipzen A.M."/>
            <person name="Meier-Kolthoff J.P."/>
            <person name="Ohm R.A."/>
            <person name="Otillar R.P."/>
            <person name="Pangilinan J.L."/>
            <person name="Peng Y."/>
            <person name="Rokas A."/>
            <person name="Rosa C.A."/>
            <person name="Scheuner C."/>
            <person name="Sibirny A.A."/>
            <person name="Slot J.C."/>
            <person name="Stielow J.B."/>
            <person name="Sun H."/>
            <person name="Kurtzman C.P."/>
            <person name="Blackwell M."/>
            <person name="Grigoriev I.V."/>
            <person name="Jeffries T.W."/>
        </authorList>
    </citation>
    <scope>NUCLEOTIDE SEQUENCE [LARGE SCALE GENOMIC DNA]</scope>
    <source>
        <strain evidence="2 3">NRRL Y-11557</strain>
    </source>
</reference>
<feature type="signal peptide" evidence="1">
    <location>
        <begin position="1"/>
        <end position="21"/>
    </location>
</feature>
<organism evidence="2 3">
    <name type="scientific">Lipomyces starkeyi NRRL Y-11557</name>
    <dbReference type="NCBI Taxonomy" id="675824"/>
    <lineage>
        <taxon>Eukaryota</taxon>
        <taxon>Fungi</taxon>
        <taxon>Dikarya</taxon>
        <taxon>Ascomycota</taxon>
        <taxon>Saccharomycotina</taxon>
        <taxon>Lipomycetes</taxon>
        <taxon>Lipomycetales</taxon>
        <taxon>Lipomycetaceae</taxon>
        <taxon>Lipomyces</taxon>
    </lineage>
</organism>
<proteinExistence type="predicted"/>
<keyword evidence="3" id="KW-1185">Reference proteome</keyword>
<dbReference type="Proteomes" id="UP000094385">
    <property type="component" value="Unassembled WGS sequence"/>
</dbReference>
<protein>
    <recommendedName>
        <fullName evidence="4">Secreted protein</fullName>
    </recommendedName>
</protein>
<evidence type="ECO:0000313" key="2">
    <source>
        <dbReference type="EMBL" id="ODQ69650.1"/>
    </source>
</evidence>
<evidence type="ECO:0000256" key="1">
    <source>
        <dbReference type="SAM" id="SignalP"/>
    </source>
</evidence>
<sequence>MFSFSNVTFSLSLLFSSYLSALCSSPPNPDPLQLYKHDRMGAIAGVTPLVIRRSVILCSSLYHALLSLTFPSPAVCAVV</sequence>
<feature type="chain" id="PRO_5009133981" description="Secreted protein" evidence="1">
    <location>
        <begin position="22"/>
        <end position="79"/>
    </location>
</feature>
<dbReference type="EMBL" id="KV454303">
    <property type="protein sequence ID" value="ODQ69650.1"/>
    <property type="molecule type" value="Genomic_DNA"/>
</dbReference>
<gene>
    <name evidence="2" type="ORF">LIPSTDRAFT_192761</name>
</gene>
<evidence type="ECO:0000313" key="3">
    <source>
        <dbReference type="Proteomes" id="UP000094385"/>
    </source>
</evidence>
<evidence type="ECO:0008006" key="4">
    <source>
        <dbReference type="Google" id="ProtNLM"/>
    </source>
</evidence>
<dbReference type="AlphaFoldDB" id="A0A1E3PWE6"/>